<gene>
    <name evidence="8" type="ORF">H9800_01195</name>
</gene>
<keyword evidence="6" id="KW-0175">Coiled coil</keyword>
<name>A0A9D2KFB4_9MICO</name>
<dbReference type="Pfam" id="PF03631">
    <property type="entry name" value="Virul_fac_BrkB"/>
    <property type="match status" value="1"/>
</dbReference>
<proteinExistence type="predicted"/>
<evidence type="ECO:0000256" key="4">
    <source>
        <dbReference type="ARBA" id="ARBA00022989"/>
    </source>
</evidence>
<evidence type="ECO:0000256" key="6">
    <source>
        <dbReference type="SAM" id="Coils"/>
    </source>
</evidence>
<dbReference type="PIRSF" id="PIRSF035875">
    <property type="entry name" value="RNase_BN"/>
    <property type="match status" value="1"/>
</dbReference>
<evidence type="ECO:0000313" key="8">
    <source>
        <dbReference type="EMBL" id="HJA03464.1"/>
    </source>
</evidence>
<dbReference type="GO" id="GO:0005886">
    <property type="term" value="C:plasma membrane"/>
    <property type="evidence" value="ECO:0007669"/>
    <property type="project" value="UniProtKB-SubCell"/>
</dbReference>
<dbReference type="PANTHER" id="PTHR30213">
    <property type="entry name" value="INNER MEMBRANE PROTEIN YHJD"/>
    <property type="match status" value="1"/>
</dbReference>
<feature type="transmembrane region" description="Helical" evidence="7">
    <location>
        <begin position="108"/>
        <end position="129"/>
    </location>
</feature>
<dbReference type="AlphaFoldDB" id="A0A9D2KFB4"/>
<evidence type="ECO:0000256" key="7">
    <source>
        <dbReference type="SAM" id="Phobius"/>
    </source>
</evidence>
<dbReference type="EMBL" id="DXAM01000018">
    <property type="protein sequence ID" value="HJA03464.1"/>
    <property type="molecule type" value="Genomic_DNA"/>
</dbReference>
<evidence type="ECO:0000313" key="9">
    <source>
        <dbReference type="Proteomes" id="UP000824220"/>
    </source>
</evidence>
<feature type="transmembrane region" description="Helical" evidence="7">
    <location>
        <begin position="41"/>
        <end position="62"/>
    </location>
</feature>
<keyword evidence="2" id="KW-1003">Cell membrane</keyword>
<keyword evidence="5 7" id="KW-0472">Membrane</keyword>
<dbReference type="InterPro" id="IPR017039">
    <property type="entry name" value="Virul_fac_BrkB"/>
</dbReference>
<protein>
    <submittedName>
        <fullName evidence="8">YihY/virulence factor BrkB family protein</fullName>
    </submittedName>
</protein>
<reference evidence="8" key="2">
    <citation type="submission" date="2021-04" db="EMBL/GenBank/DDBJ databases">
        <authorList>
            <person name="Gilroy R."/>
        </authorList>
    </citation>
    <scope>NUCLEOTIDE SEQUENCE</scope>
    <source>
        <strain evidence="8">ChiHjej8B7-3636</strain>
    </source>
</reference>
<evidence type="ECO:0000256" key="1">
    <source>
        <dbReference type="ARBA" id="ARBA00004651"/>
    </source>
</evidence>
<feature type="transmembrane region" description="Helical" evidence="7">
    <location>
        <begin position="194"/>
        <end position="215"/>
    </location>
</feature>
<comment type="caution">
    <text evidence="8">The sequence shown here is derived from an EMBL/GenBank/DDBJ whole genome shotgun (WGS) entry which is preliminary data.</text>
</comment>
<dbReference type="Proteomes" id="UP000824220">
    <property type="component" value="Unassembled WGS sequence"/>
</dbReference>
<evidence type="ECO:0000256" key="2">
    <source>
        <dbReference type="ARBA" id="ARBA00022475"/>
    </source>
</evidence>
<reference evidence="8" key="1">
    <citation type="journal article" date="2021" name="PeerJ">
        <title>Extensive microbial diversity within the chicken gut microbiome revealed by metagenomics and culture.</title>
        <authorList>
            <person name="Gilroy R."/>
            <person name="Ravi A."/>
            <person name="Getino M."/>
            <person name="Pursley I."/>
            <person name="Horton D.L."/>
            <person name="Alikhan N.F."/>
            <person name="Baker D."/>
            <person name="Gharbi K."/>
            <person name="Hall N."/>
            <person name="Watson M."/>
            <person name="Adriaenssens E.M."/>
            <person name="Foster-Nyarko E."/>
            <person name="Jarju S."/>
            <person name="Secka A."/>
            <person name="Antonio M."/>
            <person name="Oren A."/>
            <person name="Chaudhuri R.R."/>
            <person name="La Ragione R."/>
            <person name="Hildebrand F."/>
            <person name="Pallen M.J."/>
        </authorList>
    </citation>
    <scope>NUCLEOTIDE SEQUENCE</scope>
    <source>
        <strain evidence="8">ChiHjej8B7-3636</strain>
    </source>
</reference>
<keyword evidence="3 7" id="KW-0812">Transmembrane</keyword>
<organism evidence="8 9">
    <name type="scientific">Candidatus Microbacterium stercoravium</name>
    <dbReference type="NCBI Taxonomy" id="2838697"/>
    <lineage>
        <taxon>Bacteria</taxon>
        <taxon>Bacillati</taxon>
        <taxon>Actinomycetota</taxon>
        <taxon>Actinomycetes</taxon>
        <taxon>Micrococcales</taxon>
        <taxon>Microbacteriaceae</taxon>
        <taxon>Microbacterium</taxon>
    </lineage>
</organism>
<accession>A0A9D2KFB4</accession>
<evidence type="ECO:0000256" key="5">
    <source>
        <dbReference type="ARBA" id="ARBA00023136"/>
    </source>
</evidence>
<keyword evidence="4 7" id="KW-1133">Transmembrane helix</keyword>
<feature type="transmembrane region" description="Helical" evidence="7">
    <location>
        <begin position="227"/>
        <end position="248"/>
    </location>
</feature>
<feature type="transmembrane region" description="Helical" evidence="7">
    <location>
        <begin position="150"/>
        <end position="174"/>
    </location>
</feature>
<feature type="coiled-coil region" evidence="6">
    <location>
        <begin position="309"/>
        <end position="344"/>
    </location>
</feature>
<dbReference type="PANTHER" id="PTHR30213:SF1">
    <property type="entry name" value="INNER MEMBRANE PROTEIN YHJD"/>
    <property type="match status" value="1"/>
</dbReference>
<sequence length="344" mass="36459">MGKVMDGIGAVVKWALRLRVVRAFLLYADNRGGLLSAAITFRMLFAVFAAVFLGFSLASIWLSTRSDLWEALVEAVDGVVPGLVGLDDSALIDVSALPSVTSSFTAPAISIIALVWALLGAVGNARMSIRTIAGTRHDTSNALIMKAFDLLFAVSIGVLVVASAVATFLGSAFVDTVLGWLGSPDSGMAEVITRAVTVLTTFVLDAVIIAWLFWLTSGAKPSFSEMVPGALIGGAGLVVLQQASGLFVGGADNNPVMVGFASLVALLLWFNFSAQVVLIACAHIVVTMEEKRNRVAERFGAETLKQRAVRSAERDVRVAEDALIAAREAERAEQEKEAERERSS</sequence>
<comment type="subcellular location">
    <subcellularLocation>
        <location evidence="1">Cell membrane</location>
        <topology evidence="1">Multi-pass membrane protein</topology>
    </subcellularLocation>
</comment>
<evidence type="ECO:0000256" key="3">
    <source>
        <dbReference type="ARBA" id="ARBA00022692"/>
    </source>
</evidence>
<feature type="transmembrane region" description="Helical" evidence="7">
    <location>
        <begin position="260"/>
        <end position="286"/>
    </location>
</feature>